<evidence type="ECO:0000256" key="3">
    <source>
        <dbReference type="ARBA" id="ARBA00022598"/>
    </source>
</evidence>
<dbReference type="Pfam" id="PF00668">
    <property type="entry name" value="Condensation"/>
    <property type="match status" value="1"/>
</dbReference>
<keyword evidence="2" id="KW-0597">Phosphoprotein</keyword>
<feature type="non-terminal residue" evidence="5">
    <location>
        <position position="297"/>
    </location>
</feature>
<evidence type="ECO:0000313" key="5">
    <source>
        <dbReference type="EMBL" id="KAK5246078.1"/>
    </source>
</evidence>
<evidence type="ECO:0000313" key="6">
    <source>
        <dbReference type="Proteomes" id="UP001357485"/>
    </source>
</evidence>
<sequence>SPNAPTVEYGPAGTAICGLPPFHEEGHDKLDIDGTPSQAALNLASSAPWTPLETTLRQVLSAVSMVPADKITRFQTLFHLGLDSISAIKVSMLLRKQSIKLSVSEMLRAATIHHMARVIQDRQPQEDEMVSGNSTVLLDKMQFAALLPRAGIREEHVEEVLPANSGQIYMLSMWQRSQGALFHPAFKYRIEGSLDTETLHGAWKELVRLNPILRTVFIATESSVLPFIQVILKEVDDPFNSTEESKSPQFTAPYTAQPMVRLYAHRDDESYLLTLKIHHALYDAVSLPNLLGQLQRL</sequence>
<evidence type="ECO:0000259" key="4">
    <source>
        <dbReference type="PROSITE" id="PS50075"/>
    </source>
</evidence>
<dbReference type="InterPro" id="IPR020806">
    <property type="entry name" value="PKS_PP-bd"/>
</dbReference>
<organism evidence="5 6">
    <name type="scientific">Cryomyces antarcticus</name>
    <dbReference type="NCBI Taxonomy" id="329879"/>
    <lineage>
        <taxon>Eukaryota</taxon>
        <taxon>Fungi</taxon>
        <taxon>Dikarya</taxon>
        <taxon>Ascomycota</taxon>
        <taxon>Pezizomycotina</taxon>
        <taxon>Dothideomycetes</taxon>
        <taxon>Dothideomycetes incertae sedis</taxon>
        <taxon>Cryomyces</taxon>
    </lineage>
</organism>
<dbReference type="InterPro" id="IPR006162">
    <property type="entry name" value="Ppantetheine_attach_site"/>
</dbReference>
<feature type="non-terminal residue" evidence="5">
    <location>
        <position position="1"/>
    </location>
</feature>
<dbReference type="PROSITE" id="PS50075">
    <property type="entry name" value="CARRIER"/>
    <property type="match status" value="1"/>
</dbReference>
<dbReference type="PANTHER" id="PTHR45527:SF1">
    <property type="entry name" value="FATTY ACID SYNTHASE"/>
    <property type="match status" value="1"/>
</dbReference>
<name>A0ABR0LVE1_9PEZI</name>
<feature type="domain" description="Carrier" evidence="4">
    <location>
        <begin position="50"/>
        <end position="123"/>
    </location>
</feature>
<dbReference type="InterPro" id="IPR023213">
    <property type="entry name" value="CAT-like_dom_sf"/>
</dbReference>
<keyword evidence="1" id="KW-0596">Phosphopantetheine</keyword>
<dbReference type="Proteomes" id="UP001357485">
    <property type="component" value="Unassembled WGS sequence"/>
</dbReference>
<dbReference type="InterPro" id="IPR036736">
    <property type="entry name" value="ACP-like_sf"/>
</dbReference>
<comment type="caution">
    <text evidence="5">The sequence shown here is derived from an EMBL/GenBank/DDBJ whole genome shotgun (WGS) entry which is preliminary data.</text>
</comment>
<dbReference type="Gene3D" id="3.30.559.10">
    <property type="entry name" value="Chloramphenicol acetyltransferase-like domain"/>
    <property type="match status" value="1"/>
</dbReference>
<dbReference type="InterPro" id="IPR009081">
    <property type="entry name" value="PP-bd_ACP"/>
</dbReference>
<reference evidence="5 6" key="1">
    <citation type="submission" date="2023-08" db="EMBL/GenBank/DDBJ databases">
        <title>Black Yeasts Isolated from many extreme environments.</title>
        <authorList>
            <person name="Coleine C."/>
            <person name="Stajich J.E."/>
            <person name="Selbmann L."/>
        </authorList>
    </citation>
    <scope>NUCLEOTIDE SEQUENCE [LARGE SCALE GENOMIC DNA]</scope>
    <source>
        <strain evidence="5 6">CCFEE 536</strain>
    </source>
</reference>
<dbReference type="InterPro" id="IPR001242">
    <property type="entry name" value="Condensation_dom"/>
</dbReference>
<dbReference type="SUPFAM" id="SSF47336">
    <property type="entry name" value="ACP-like"/>
    <property type="match status" value="1"/>
</dbReference>
<keyword evidence="6" id="KW-1185">Reference proteome</keyword>
<dbReference type="PROSITE" id="PS00012">
    <property type="entry name" value="PHOSPHOPANTETHEINE"/>
    <property type="match status" value="1"/>
</dbReference>
<dbReference type="PANTHER" id="PTHR45527">
    <property type="entry name" value="NONRIBOSOMAL PEPTIDE SYNTHETASE"/>
    <property type="match status" value="1"/>
</dbReference>
<protein>
    <recommendedName>
        <fullName evidence="4">Carrier domain-containing protein</fullName>
    </recommendedName>
</protein>
<dbReference type="Pfam" id="PF00550">
    <property type="entry name" value="PP-binding"/>
    <property type="match status" value="1"/>
</dbReference>
<dbReference type="EMBL" id="JAVRRA010009678">
    <property type="protein sequence ID" value="KAK5246078.1"/>
    <property type="molecule type" value="Genomic_DNA"/>
</dbReference>
<accession>A0ABR0LVE1</accession>
<keyword evidence="3" id="KW-0436">Ligase</keyword>
<dbReference type="SMART" id="SM00823">
    <property type="entry name" value="PKS_PP"/>
    <property type="match status" value="1"/>
</dbReference>
<proteinExistence type="predicted"/>
<dbReference type="Gene3D" id="1.10.1200.10">
    <property type="entry name" value="ACP-like"/>
    <property type="match status" value="1"/>
</dbReference>
<gene>
    <name evidence="5" type="ORF">LTR16_007147</name>
</gene>
<dbReference type="SUPFAM" id="SSF52777">
    <property type="entry name" value="CoA-dependent acyltransferases"/>
    <property type="match status" value="1"/>
</dbReference>
<evidence type="ECO:0000256" key="1">
    <source>
        <dbReference type="ARBA" id="ARBA00022450"/>
    </source>
</evidence>
<evidence type="ECO:0000256" key="2">
    <source>
        <dbReference type="ARBA" id="ARBA00022553"/>
    </source>
</evidence>